<dbReference type="Proteomes" id="UP001338125">
    <property type="component" value="Unassembled WGS sequence"/>
</dbReference>
<feature type="domain" description="DUF5071" evidence="1">
    <location>
        <begin position="151"/>
        <end position="275"/>
    </location>
</feature>
<dbReference type="Pfam" id="PF16804">
    <property type="entry name" value="DUF5071"/>
    <property type="match status" value="1"/>
</dbReference>
<protein>
    <recommendedName>
        <fullName evidence="1">DUF5071 domain-containing protein</fullName>
    </recommendedName>
</protein>
<proteinExistence type="predicted"/>
<evidence type="ECO:0000313" key="2">
    <source>
        <dbReference type="EMBL" id="KAK5988642.1"/>
    </source>
</evidence>
<dbReference type="Gene3D" id="1.25.40.750">
    <property type="entry name" value="Domain of unknown function DUF5071"/>
    <property type="match status" value="1"/>
</dbReference>
<dbReference type="CDD" id="cd11743">
    <property type="entry name" value="Cthe_2751_like"/>
    <property type="match status" value="1"/>
</dbReference>
<reference evidence="2 3" key="1">
    <citation type="submission" date="2024-01" db="EMBL/GenBank/DDBJ databases">
        <title>Complete genome of Cladobotryum mycophilum ATHUM6906.</title>
        <authorList>
            <person name="Christinaki A.C."/>
            <person name="Myridakis A.I."/>
            <person name="Kouvelis V.N."/>
        </authorList>
    </citation>
    <scope>NUCLEOTIDE SEQUENCE [LARGE SCALE GENOMIC DNA]</scope>
    <source>
        <strain evidence="2 3">ATHUM6906</strain>
    </source>
</reference>
<name>A0ABR0S902_9HYPO</name>
<dbReference type="InterPro" id="IPR031837">
    <property type="entry name" value="DUF5071"/>
</dbReference>
<evidence type="ECO:0000313" key="3">
    <source>
        <dbReference type="Proteomes" id="UP001338125"/>
    </source>
</evidence>
<dbReference type="InterPro" id="IPR038692">
    <property type="entry name" value="Cthe_2751_sf"/>
</dbReference>
<accession>A0ABR0S902</accession>
<comment type="caution">
    <text evidence="2">The sequence shown here is derived from an EMBL/GenBank/DDBJ whole genome shotgun (WGS) entry which is preliminary data.</text>
</comment>
<dbReference type="EMBL" id="JAVFKD010000015">
    <property type="protein sequence ID" value="KAK5988642.1"/>
    <property type="molecule type" value="Genomic_DNA"/>
</dbReference>
<sequence length="293" mass="32647">MAHRDDRVGKLPDNEEIESCDAAGFAALVPSLLLRLSKRLGPESVEGDEGAAQATTNIIISRSAEPPTIAVLSSAIINPIKTSQDFHLAWIVLGDIIGTLPLQSLSHYRQALQTLANRDPNEGCPQDLTISSLIAYAKDLILFVDSPDLAWAPKHKADDVAIRSLTERVHSAEQMKPHVPDLLSWLADINWPPYTPCVEQLARFPEATVEPIRDVLSSDTDDVEWLMRILEFLQNKVPVWPLWEGLRPQLEGLIEKYGEARDEPTEEMVEVAKSCMRKLHLWTVLKAKGVETI</sequence>
<gene>
    <name evidence="2" type="ORF">PT974_10128</name>
</gene>
<evidence type="ECO:0000259" key="1">
    <source>
        <dbReference type="Pfam" id="PF16804"/>
    </source>
</evidence>
<keyword evidence="3" id="KW-1185">Reference proteome</keyword>
<organism evidence="2 3">
    <name type="scientific">Cladobotryum mycophilum</name>
    <dbReference type="NCBI Taxonomy" id="491253"/>
    <lineage>
        <taxon>Eukaryota</taxon>
        <taxon>Fungi</taxon>
        <taxon>Dikarya</taxon>
        <taxon>Ascomycota</taxon>
        <taxon>Pezizomycotina</taxon>
        <taxon>Sordariomycetes</taxon>
        <taxon>Hypocreomycetidae</taxon>
        <taxon>Hypocreales</taxon>
        <taxon>Hypocreaceae</taxon>
        <taxon>Cladobotryum</taxon>
    </lineage>
</organism>